<reference evidence="3" key="1">
    <citation type="journal article" date="2020" name="Stud. Mycol.">
        <title>101 Dothideomycetes genomes: a test case for predicting lifestyles and emergence of pathogens.</title>
        <authorList>
            <person name="Haridas S."/>
            <person name="Albert R."/>
            <person name="Binder M."/>
            <person name="Bloem J."/>
            <person name="Labutti K."/>
            <person name="Salamov A."/>
            <person name="Andreopoulos B."/>
            <person name="Baker S."/>
            <person name="Barry K."/>
            <person name="Bills G."/>
            <person name="Bluhm B."/>
            <person name="Cannon C."/>
            <person name="Castanera R."/>
            <person name="Culley D."/>
            <person name="Daum C."/>
            <person name="Ezra D."/>
            <person name="Gonzalez J."/>
            <person name="Henrissat B."/>
            <person name="Kuo A."/>
            <person name="Liang C."/>
            <person name="Lipzen A."/>
            <person name="Lutzoni F."/>
            <person name="Magnuson J."/>
            <person name="Mondo S."/>
            <person name="Nolan M."/>
            <person name="Ohm R."/>
            <person name="Pangilinan J."/>
            <person name="Park H.-J."/>
            <person name="Ramirez L."/>
            <person name="Alfaro M."/>
            <person name="Sun H."/>
            <person name="Tritt A."/>
            <person name="Yoshinaga Y."/>
            <person name="Zwiers L.-H."/>
            <person name="Turgeon B."/>
            <person name="Goodwin S."/>
            <person name="Spatafora J."/>
            <person name="Crous P."/>
            <person name="Grigoriev I."/>
        </authorList>
    </citation>
    <scope>NUCLEOTIDE SEQUENCE</scope>
    <source>
        <strain evidence="3">CBS 207.26</strain>
    </source>
</reference>
<evidence type="ECO:0000313" key="3">
    <source>
        <dbReference type="EMBL" id="KAF2175233.1"/>
    </source>
</evidence>
<dbReference type="InterPro" id="IPR056884">
    <property type="entry name" value="NPHP3-like_N"/>
</dbReference>
<keyword evidence="1" id="KW-0677">Repeat</keyword>
<dbReference type="EMBL" id="ML994739">
    <property type="protein sequence ID" value="KAF2175233.1"/>
    <property type="molecule type" value="Genomic_DNA"/>
</dbReference>
<proteinExistence type="predicted"/>
<feature type="domain" description="Nephrocystin 3-like N-terminal" evidence="2">
    <location>
        <begin position="67"/>
        <end position="149"/>
    </location>
</feature>
<dbReference type="Proteomes" id="UP000800200">
    <property type="component" value="Unassembled WGS sequence"/>
</dbReference>
<dbReference type="Pfam" id="PF24883">
    <property type="entry name" value="NPHP3_N"/>
    <property type="match status" value="1"/>
</dbReference>
<dbReference type="OrthoDB" id="194358at2759"/>
<dbReference type="AlphaFoldDB" id="A0A6A6D821"/>
<evidence type="ECO:0000313" key="4">
    <source>
        <dbReference type="Proteomes" id="UP000800200"/>
    </source>
</evidence>
<protein>
    <recommendedName>
        <fullName evidence="2">Nephrocystin 3-like N-terminal domain-containing protein</fullName>
    </recommendedName>
</protein>
<dbReference type="PANTHER" id="PTHR10039">
    <property type="entry name" value="AMELOGENIN"/>
    <property type="match status" value="1"/>
</dbReference>
<gene>
    <name evidence="3" type="ORF">K469DRAFT_684373</name>
</gene>
<organism evidence="3 4">
    <name type="scientific">Zopfia rhizophila CBS 207.26</name>
    <dbReference type="NCBI Taxonomy" id="1314779"/>
    <lineage>
        <taxon>Eukaryota</taxon>
        <taxon>Fungi</taxon>
        <taxon>Dikarya</taxon>
        <taxon>Ascomycota</taxon>
        <taxon>Pezizomycotina</taxon>
        <taxon>Dothideomycetes</taxon>
        <taxon>Dothideomycetes incertae sedis</taxon>
        <taxon>Zopfiaceae</taxon>
        <taxon>Zopfia</taxon>
    </lineage>
</organism>
<name>A0A6A6D821_9PEZI</name>
<evidence type="ECO:0000259" key="2">
    <source>
        <dbReference type="Pfam" id="PF24883"/>
    </source>
</evidence>
<sequence length="413" mass="47717">MQINAHGDVHLAEIPGVDQCLCDLGITNPKDNKARIKATKDDLLKDSYVWILNDEAFLRWRDDYNTQPGLITHVQTRYKTRGSQLFEGPNAIYALQEILENMLNDHSLARIYLLVDALNECNTELQQLLDTVTRKDRKSRSTIKWLVTSQHKPEINERLKPDALRLKVSLVCQELEKPLFPFETLNVLKELPSGLEPLYKRIIEQIQQPDLCIQVLRLAAVAYRPLHLQELITITRLPVELCKNSLWVTKLIELCSSFLTIREKRVYLVHQSVKDFLTNGKGSSIFPSSIYKEHYDIMDRSIQAMSAVLRENIYSLKEPGAQASGPGDEISNSPLMRIEYTCCYWANHLTNYVECPSRVQQHASILRDDRIIHTFLQDHLLHWLEAMGLLKKIFKTGQAMRLLQFVVLQWTTN</sequence>
<keyword evidence="4" id="KW-1185">Reference proteome</keyword>
<evidence type="ECO:0000256" key="1">
    <source>
        <dbReference type="ARBA" id="ARBA00022737"/>
    </source>
</evidence>
<accession>A0A6A6D821</accession>